<sequence length="223" mass="25224">MKNEFTSKRLLSDDLNKKKADFTATASTEIKKIYADGLKSVRDDKIVEKALKVGDTAINFTLKNAVGDSVTLYEKLAEGPVILMWYRGGWCPYCNFTLHHMQEYLSEFSKYNAALIALTPEVPDKSMSSIEKHDLKFEVLSDLDNNIASEYKVVFKLTDDVAGVYEDKFGLSAYNGNNKAELPLAATYVIDTDKIIKYAFLDADYRKRAEPSDIVKFLKNNLQ</sequence>
<proteinExistence type="inferred from homology"/>
<dbReference type="GO" id="GO:0045454">
    <property type="term" value="P:cell redox homeostasis"/>
    <property type="evidence" value="ECO:0007669"/>
    <property type="project" value="TreeGrafter"/>
</dbReference>
<evidence type="ECO:0000256" key="9">
    <source>
        <dbReference type="ARBA" id="ARBA00038489"/>
    </source>
</evidence>
<evidence type="ECO:0000256" key="2">
    <source>
        <dbReference type="ARBA" id="ARBA00013017"/>
    </source>
</evidence>
<evidence type="ECO:0000256" key="11">
    <source>
        <dbReference type="ARBA" id="ARBA00049091"/>
    </source>
</evidence>
<comment type="caution">
    <text evidence="13">The sequence shown here is derived from an EMBL/GenBank/DDBJ whole genome shotgun (WGS) entry which is preliminary data.</text>
</comment>
<dbReference type="Gene3D" id="3.40.30.10">
    <property type="entry name" value="Glutaredoxin"/>
    <property type="match status" value="1"/>
</dbReference>
<dbReference type="GO" id="GO:0005737">
    <property type="term" value="C:cytoplasm"/>
    <property type="evidence" value="ECO:0007669"/>
    <property type="project" value="TreeGrafter"/>
</dbReference>
<feature type="domain" description="Thioredoxin" evidence="12">
    <location>
        <begin position="51"/>
        <end position="223"/>
    </location>
</feature>
<keyword evidence="7" id="KW-0676">Redox-active center</keyword>
<dbReference type="Proteomes" id="UP001221217">
    <property type="component" value="Unassembled WGS sequence"/>
</dbReference>
<accession>A0AAJ1IH37</accession>
<dbReference type="PROSITE" id="PS51352">
    <property type="entry name" value="THIOREDOXIN_2"/>
    <property type="match status" value="1"/>
</dbReference>
<dbReference type="AlphaFoldDB" id="A0AAJ1IH37"/>
<dbReference type="Pfam" id="PF00578">
    <property type="entry name" value="AhpC-TSA"/>
    <property type="match status" value="1"/>
</dbReference>
<evidence type="ECO:0000256" key="8">
    <source>
        <dbReference type="ARBA" id="ARBA00032824"/>
    </source>
</evidence>
<evidence type="ECO:0000256" key="5">
    <source>
        <dbReference type="ARBA" id="ARBA00023002"/>
    </source>
</evidence>
<gene>
    <name evidence="13" type="ORF">PQJ61_09685</name>
</gene>
<organism evidence="13 14">
    <name type="scientific">Candidatus Thalassospirochaeta sargassi</name>
    <dbReference type="NCBI Taxonomy" id="3119039"/>
    <lineage>
        <taxon>Bacteria</taxon>
        <taxon>Pseudomonadati</taxon>
        <taxon>Spirochaetota</taxon>
        <taxon>Spirochaetia</taxon>
        <taxon>Spirochaetales</taxon>
        <taxon>Spirochaetaceae</taxon>
        <taxon>Candidatus Thalassospirochaeta</taxon>
    </lineage>
</organism>
<dbReference type="InterPro" id="IPR036249">
    <property type="entry name" value="Thioredoxin-like_sf"/>
</dbReference>
<dbReference type="PANTHER" id="PTHR42801:SF7">
    <property type="entry name" value="SLL1159 PROTEIN"/>
    <property type="match status" value="1"/>
</dbReference>
<evidence type="ECO:0000313" key="14">
    <source>
        <dbReference type="Proteomes" id="UP001221217"/>
    </source>
</evidence>
<dbReference type="CDD" id="cd02970">
    <property type="entry name" value="PRX_like2"/>
    <property type="match status" value="1"/>
</dbReference>
<keyword evidence="3" id="KW-0575">Peroxidase</keyword>
<dbReference type="EMBL" id="JAQQAL010000022">
    <property type="protein sequence ID" value="MDC7227021.1"/>
    <property type="molecule type" value="Genomic_DNA"/>
</dbReference>
<dbReference type="EC" id="1.11.1.24" evidence="2"/>
<dbReference type="InterPro" id="IPR013766">
    <property type="entry name" value="Thioredoxin_domain"/>
</dbReference>
<evidence type="ECO:0000256" key="6">
    <source>
        <dbReference type="ARBA" id="ARBA00023157"/>
    </source>
</evidence>
<keyword evidence="5" id="KW-0560">Oxidoreductase</keyword>
<protein>
    <recommendedName>
        <fullName evidence="2">thioredoxin-dependent peroxiredoxin</fullName>
        <ecNumber evidence="2">1.11.1.24</ecNumber>
    </recommendedName>
    <alternativeName>
        <fullName evidence="8">Thioredoxin peroxidase</fullName>
    </alternativeName>
    <alternativeName>
        <fullName evidence="10">Thioredoxin-dependent peroxiredoxin Bcp</fullName>
    </alternativeName>
</protein>
<dbReference type="GO" id="GO:0034599">
    <property type="term" value="P:cellular response to oxidative stress"/>
    <property type="evidence" value="ECO:0007669"/>
    <property type="project" value="TreeGrafter"/>
</dbReference>
<evidence type="ECO:0000256" key="7">
    <source>
        <dbReference type="ARBA" id="ARBA00023284"/>
    </source>
</evidence>
<evidence type="ECO:0000259" key="12">
    <source>
        <dbReference type="PROSITE" id="PS51352"/>
    </source>
</evidence>
<reference evidence="13 14" key="1">
    <citation type="submission" date="2022-12" db="EMBL/GenBank/DDBJ databases">
        <title>Metagenome assembled genome from gulf of manar.</title>
        <authorList>
            <person name="Kohli P."/>
            <person name="Pk S."/>
            <person name="Venkata Ramana C."/>
            <person name="Sasikala C."/>
        </authorList>
    </citation>
    <scope>NUCLEOTIDE SEQUENCE [LARGE SCALE GENOMIC DNA]</scope>
    <source>
        <strain evidence="13">JB008</strain>
    </source>
</reference>
<dbReference type="GO" id="GO:0008379">
    <property type="term" value="F:thioredoxin peroxidase activity"/>
    <property type="evidence" value="ECO:0007669"/>
    <property type="project" value="TreeGrafter"/>
</dbReference>
<dbReference type="PANTHER" id="PTHR42801">
    <property type="entry name" value="THIOREDOXIN-DEPENDENT PEROXIDE REDUCTASE"/>
    <property type="match status" value="1"/>
</dbReference>
<dbReference type="InterPro" id="IPR050924">
    <property type="entry name" value="Peroxiredoxin_BCP/PrxQ"/>
</dbReference>
<evidence type="ECO:0000256" key="1">
    <source>
        <dbReference type="ARBA" id="ARBA00003330"/>
    </source>
</evidence>
<comment type="function">
    <text evidence="1">Thiol-specific peroxidase that catalyzes the reduction of hydrogen peroxide and organic hydroperoxides to water and alcohols, respectively. Plays a role in cell protection against oxidative stress by detoxifying peroxides and as sensor of hydrogen peroxide-mediated signaling events.</text>
</comment>
<dbReference type="SUPFAM" id="SSF52833">
    <property type="entry name" value="Thioredoxin-like"/>
    <property type="match status" value="1"/>
</dbReference>
<evidence type="ECO:0000256" key="4">
    <source>
        <dbReference type="ARBA" id="ARBA00022862"/>
    </source>
</evidence>
<evidence type="ECO:0000313" key="13">
    <source>
        <dbReference type="EMBL" id="MDC7227021.1"/>
    </source>
</evidence>
<evidence type="ECO:0000256" key="10">
    <source>
        <dbReference type="ARBA" id="ARBA00042639"/>
    </source>
</evidence>
<comment type="catalytic activity">
    <reaction evidence="11">
        <text>a hydroperoxide + [thioredoxin]-dithiol = an alcohol + [thioredoxin]-disulfide + H2O</text>
        <dbReference type="Rhea" id="RHEA:62620"/>
        <dbReference type="Rhea" id="RHEA-COMP:10698"/>
        <dbReference type="Rhea" id="RHEA-COMP:10700"/>
        <dbReference type="ChEBI" id="CHEBI:15377"/>
        <dbReference type="ChEBI" id="CHEBI:29950"/>
        <dbReference type="ChEBI" id="CHEBI:30879"/>
        <dbReference type="ChEBI" id="CHEBI:35924"/>
        <dbReference type="ChEBI" id="CHEBI:50058"/>
        <dbReference type="EC" id="1.11.1.24"/>
    </reaction>
</comment>
<evidence type="ECO:0000256" key="3">
    <source>
        <dbReference type="ARBA" id="ARBA00022559"/>
    </source>
</evidence>
<keyword evidence="4" id="KW-0049">Antioxidant</keyword>
<name>A0AAJ1IH37_9SPIO</name>
<comment type="similarity">
    <text evidence="9">Belongs to the peroxiredoxin family. BCP/PrxQ subfamily.</text>
</comment>
<keyword evidence="6" id="KW-1015">Disulfide bond</keyword>
<dbReference type="InterPro" id="IPR000866">
    <property type="entry name" value="AhpC/TSA"/>
</dbReference>